<evidence type="ECO:0000256" key="15">
    <source>
        <dbReference type="ARBA" id="ARBA00047899"/>
    </source>
</evidence>
<evidence type="ECO:0000256" key="13">
    <source>
        <dbReference type="ARBA" id="ARBA00023170"/>
    </source>
</evidence>
<keyword evidence="4 17" id="KW-0808">Transferase</keyword>
<feature type="binding site" evidence="18">
    <location>
        <position position="517"/>
    </location>
    <ligand>
        <name>ATP</name>
        <dbReference type="ChEBI" id="CHEBI:30616"/>
    </ligand>
</feature>
<comment type="caution">
    <text evidence="25">The sequence shown here is derived from an EMBL/GenBank/DDBJ whole genome shotgun (WGS) entry which is preliminary data.</text>
</comment>
<evidence type="ECO:0000256" key="5">
    <source>
        <dbReference type="ARBA" id="ARBA00022692"/>
    </source>
</evidence>
<keyword evidence="6 21" id="KW-0732">Signal</keyword>
<evidence type="ECO:0000256" key="9">
    <source>
        <dbReference type="ARBA" id="ARBA00022840"/>
    </source>
</evidence>
<feature type="compositionally biased region" description="Low complexity" evidence="19">
    <location>
        <begin position="785"/>
        <end position="798"/>
    </location>
</feature>
<dbReference type="SMART" id="SM00108">
    <property type="entry name" value="B_lectin"/>
    <property type="match status" value="1"/>
</dbReference>
<evidence type="ECO:0000256" key="16">
    <source>
        <dbReference type="ARBA" id="ARBA00048679"/>
    </source>
</evidence>
<evidence type="ECO:0000256" key="11">
    <source>
        <dbReference type="ARBA" id="ARBA00023136"/>
    </source>
</evidence>
<dbReference type="Proteomes" id="UP001174677">
    <property type="component" value="Chromosome 4"/>
</dbReference>
<dbReference type="CDD" id="cd01098">
    <property type="entry name" value="PAN_AP_plant"/>
    <property type="match status" value="1"/>
</dbReference>
<keyword evidence="5 20" id="KW-0812">Transmembrane</keyword>
<proteinExistence type="inferred from homology"/>
<evidence type="ECO:0000256" key="4">
    <source>
        <dbReference type="ARBA" id="ARBA00022679"/>
    </source>
</evidence>
<comment type="subcellular location">
    <subcellularLocation>
        <location evidence="1">Membrane</location>
        <topology evidence="1">Single-pass membrane protein</topology>
    </subcellularLocation>
</comment>
<dbReference type="Pfam" id="PF01453">
    <property type="entry name" value="B_lectin"/>
    <property type="match status" value="1"/>
</dbReference>
<evidence type="ECO:0000313" key="25">
    <source>
        <dbReference type="EMBL" id="KAJ9184029.1"/>
    </source>
</evidence>
<evidence type="ECO:0000256" key="19">
    <source>
        <dbReference type="SAM" id="MobiDB-lite"/>
    </source>
</evidence>
<feature type="domain" description="Protein kinase" evidence="22">
    <location>
        <begin position="488"/>
        <end position="770"/>
    </location>
</feature>
<evidence type="ECO:0000256" key="1">
    <source>
        <dbReference type="ARBA" id="ARBA00004167"/>
    </source>
</evidence>
<comment type="catalytic activity">
    <reaction evidence="15 17">
        <text>L-threonyl-[protein] + ATP = O-phospho-L-threonyl-[protein] + ADP + H(+)</text>
        <dbReference type="Rhea" id="RHEA:46608"/>
        <dbReference type="Rhea" id="RHEA-COMP:11060"/>
        <dbReference type="Rhea" id="RHEA-COMP:11605"/>
        <dbReference type="ChEBI" id="CHEBI:15378"/>
        <dbReference type="ChEBI" id="CHEBI:30013"/>
        <dbReference type="ChEBI" id="CHEBI:30616"/>
        <dbReference type="ChEBI" id="CHEBI:61977"/>
        <dbReference type="ChEBI" id="CHEBI:456216"/>
        <dbReference type="EC" id="2.7.11.1"/>
    </reaction>
</comment>
<dbReference type="PROSITE" id="PS00107">
    <property type="entry name" value="PROTEIN_KINASE_ATP"/>
    <property type="match status" value="1"/>
</dbReference>
<dbReference type="SMART" id="SM00220">
    <property type="entry name" value="S_TKc"/>
    <property type="match status" value="1"/>
</dbReference>
<evidence type="ECO:0000256" key="20">
    <source>
        <dbReference type="SAM" id="Phobius"/>
    </source>
</evidence>
<feature type="region of interest" description="Disordered" evidence="19">
    <location>
        <begin position="785"/>
        <end position="813"/>
    </location>
</feature>
<keyword evidence="10 20" id="KW-1133">Transmembrane helix</keyword>
<dbReference type="EC" id="2.7.11.1" evidence="17"/>
<dbReference type="InterPro" id="IPR000719">
    <property type="entry name" value="Prot_kinase_dom"/>
</dbReference>
<keyword evidence="26" id="KW-1185">Reference proteome</keyword>
<feature type="domain" description="Bulb-type lectin" evidence="23">
    <location>
        <begin position="38"/>
        <end position="154"/>
    </location>
</feature>
<evidence type="ECO:0000256" key="10">
    <source>
        <dbReference type="ARBA" id="ARBA00022989"/>
    </source>
</evidence>
<evidence type="ECO:0000259" key="22">
    <source>
        <dbReference type="PROSITE" id="PS50011"/>
    </source>
</evidence>
<dbReference type="Gene3D" id="1.10.510.10">
    <property type="entry name" value="Transferase(Phosphotransferase) domain 1"/>
    <property type="match status" value="1"/>
</dbReference>
<keyword evidence="14" id="KW-0325">Glycoprotein</keyword>
<dbReference type="EMBL" id="JARPOI010000004">
    <property type="protein sequence ID" value="KAJ9184029.1"/>
    <property type="molecule type" value="Genomic_DNA"/>
</dbReference>
<dbReference type="InterPro" id="IPR036426">
    <property type="entry name" value="Bulb-type_lectin_dom_sf"/>
</dbReference>
<evidence type="ECO:0000256" key="6">
    <source>
        <dbReference type="ARBA" id="ARBA00022729"/>
    </source>
</evidence>
<feature type="compositionally biased region" description="Polar residues" evidence="19">
    <location>
        <begin position="799"/>
        <end position="813"/>
    </location>
</feature>
<comment type="similarity">
    <text evidence="17">Belongs to the protein kinase superfamily. Ser/Thr protein kinase family.</text>
</comment>
<dbReference type="InterPro" id="IPR024171">
    <property type="entry name" value="SRK-like_kinase"/>
</dbReference>
<dbReference type="InterPro" id="IPR001480">
    <property type="entry name" value="Bulb-type_lectin_dom"/>
</dbReference>
<dbReference type="PROSITE" id="PS50948">
    <property type="entry name" value="PAN"/>
    <property type="match status" value="1"/>
</dbReference>
<evidence type="ECO:0000256" key="21">
    <source>
        <dbReference type="SAM" id="SignalP"/>
    </source>
</evidence>
<gene>
    <name evidence="25" type="ORF">P3X46_007813</name>
</gene>
<keyword evidence="7 17" id="KW-0547">Nucleotide-binding</keyword>
<dbReference type="SUPFAM" id="SSF51110">
    <property type="entry name" value="alpha-D-mannose-specific plant lectins"/>
    <property type="match status" value="1"/>
</dbReference>
<evidence type="ECO:0000313" key="26">
    <source>
        <dbReference type="Proteomes" id="UP001174677"/>
    </source>
</evidence>
<dbReference type="PIRSF" id="PIRSF000641">
    <property type="entry name" value="SRK"/>
    <property type="match status" value="1"/>
</dbReference>
<evidence type="ECO:0000256" key="18">
    <source>
        <dbReference type="PROSITE-ProRule" id="PRU10141"/>
    </source>
</evidence>
<sequence length="813" mass="88916">MDCQGFFRFMASISLVFLILSEACMASTQSIGKIYPGFQGSQMNWIDRNGMFLLSNNSNFAFGFSPTQDVTLYLLVIIHMATLDVIWTANRGFPVANSDKFFFDEDGTVSLHKGGSSIWGPDTSGKRVSAIELQDSGNLVLLGNDSSVIWQSFSHPTNTLISNQEFQEGMKLVSDPGANNLTYVLEIKSGDMILSAGFRTPQPYWSMKNDIDKTINKDGGVVTLASLNANSWRFYGSNEVLLWQFLFADANDANATWIAVVGNDGFISFLNLDDGGSASPTKIPSDPCSRPEPCGAYYVCSGNNVCQCPSALSSSPNCKTGIVSSCGSSKGSPELVSAGSGLNYVALGFVPPSSKTSLEGCKSSCRDNCSCLAMFFQNSTGNCFLFDQIGSFQDTGKGSSFVTYIKVSSDSNNGGTESTTKGFPFVAVIVVATVPVILGLLFVAFRYYRNKKRLPGSPQETSEDDNFLESLSGMPIRYSYRDLQTATNNFSVKLGHGGFGSVYQGVLQDGTRLAVKKLEGIGQGKKEFRAEVSIIGSIHHHHLVRLKGFCAEGSHRLLAYEFMANGSLDKWIFKSKKQDFILLDWDTRFNIALGTAKGLAYLHEDCDVKIIHCDIKPENVLLDDHFNAKVSDFGLAKLMNREQSNVFTTLRGTRGYLAPEWITNCAISEKSDVYSYGMLLLEIIGGRRNFDQSHSSEKSNFPSYAFRMMEEGKVREILDAELNLDENDKMVSTAIKVALWCAQEDMYLRPSMSKVVQMLEGLCPVPQPSISSPLSFRLSSSFFKSTSEEGTSSGPSDSNSNANLSSVQLSGPR</sequence>
<dbReference type="InterPro" id="IPR003609">
    <property type="entry name" value="Pan_app"/>
</dbReference>
<dbReference type="PROSITE" id="PS00108">
    <property type="entry name" value="PROTEIN_KINASE_ST"/>
    <property type="match status" value="1"/>
</dbReference>
<feature type="signal peptide" evidence="21">
    <location>
        <begin position="1"/>
        <end position="26"/>
    </location>
</feature>
<organism evidence="25 26">
    <name type="scientific">Hevea brasiliensis</name>
    <name type="common">Para rubber tree</name>
    <name type="synonym">Siphonia brasiliensis</name>
    <dbReference type="NCBI Taxonomy" id="3981"/>
    <lineage>
        <taxon>Eukaryota</taxon>
        <taxon>Viridiplantae</taxon>
        <taxon>Streptophyta</taxon>
        <taxon>Embryophyta</taxon>
        <taxon>Tracheophyta</taxon>
        <taxon>Spermatophyta</taxon>
        <taxon>Magnoliopsida</taxon>
        <taxon>eudicotyledons</taxon>
        <taxon>Gunneridae</taxon>
        <taxon>Pentapetalae</taxon>
        <taxon>rosids</taxon>
        <taxon>fabids</taxon>
        <taxon>Malpighiales</taxon>
        <taxon>Euphorbiaceae</taxon>
        <taxon>Crotonoideae</taxon>
        <taxon>Micrandreae</taxon>
        <taxon>Hevea</taxon>
    </lineage>
</organism>
<keyword evidence="13" id="KW-0675">Receptor</keyword>
<comment type="catalytic activity">
    <reaction evidence="16 17">
        <text>L-seryl-[protein] + ATP = O-phospho-L-seryl-[protein] + ADP + H(+)</text>
        <dbReference type="Rhea" id="RHEA:17989"/>
        <dbReference type="Rhea" id="RHEA-COMP:9863"/>
        <dbReference type="Rhea" id="RHEA-COMP:11604"/>
        <dbReference type="ChEBI" id="CHEBI:15378"/>
        <dbReference type="ChEBI" id="CHEBI:29999"/>
        <dbReference type="ChEBI" id="CHEBI:30616"/>
        <dbReference type="ChEBI" id="CHEBI:83421"/>
        <dbReference type="ChEBI" id="CHEBI:456216"/>
        <dbReference type="EC" id="2.7.11.1"/>
    </reaction>
</comment>
<evidence type="ECO:0000256" key="3">
    <source>
        <dbReference type="ARBA" id="ARBA00022536"/>
    </source>
</evidence>
<dbReference type="PROSITE" id="PS50927">
    <property type="entry name" value="BULB_LECTIN"/>
    <property type="match status" value="1"/>
</dbReference>
<dbReference type="InterPro" id="IPR051343">
    <property type="entry name" value="G-type_lectin_kinases/EP1-like"/>
</dbReference>
<feature type="chain" id="PRO_5045789414" description="Receptor-like serine/threonine-protein kinase" evidence="21">
    <location>
        <begin position="27"/>
        <end position="813"/>
    </location>
</feature>
<feature type="domain" description="Apple" evidence="24">
    <location>
        <begin position="326"/>
        <end position="409"/>
    </location>
</feature>
<evidence type="ECO:0000259" key="24">
    <source>
        <dbReference type="PROSITE" id="PS50948"/>
    </source>
</evidence>
<evidence type="ECO:0000256" key="7">
    <source>
        <dbReference type="ARBA" id="ARBA00022741"/>
    </source>
</evidence>
<dbReference type="SUPFAM" id="SSF56112">
    <property type="entry name" value="Protein kinase-like (PK-like)"/>
    <property type="match status" value="1"/>
</dbReference>
<evidence type="ECO:0000256" key="17">
    <source>
        <dbReference type="PIRNR" id="PIRNR000641"/>
    </source>
</evidence>
<keyword evidence="9 17" id="KW-0067">ATP-binding</keyword>
<protein>
    <recommendedName>
        <fullName evidence="17">Receptor-like serine/threonine-protein kinase</fullName>
        <ecNumber evidence="17">2.7.11.1</ecNumber>
    </recommendedName>
</protein>
<dbReference type="InterPro" id="IPR017441">
    <property type="entry name" value="Protein_kinase_ATP_BS"/>
</dbReference>
<feature type="transmembrane region" description="Helical" evidence="20">
    <location>
        <begin position="422"/>
        <end position="445"/>
    </location>
</feature>
<evidence type="ECO:0000256" key="12">
    <source>
        <dbReference type="ARBA" id="ARBA00023157"/>
    </source>
</evidence>
<name>A0ABQ9MYT3_HEVBR</name>
<evidence type="ECO:0000259" key="23">
    <source>
        <dbReference type="PROSITE" id="PS50927"/>
    </source>
</evidence>
<keyword evidence="11 20" id="KW-0472">Membrane</keyword>
<accession>A0ABQ9MYT3</accession>
<dbReference type="PANTHER" id="PTHR47976:SF1">
    <property type="entry name" value="G-TYPE LECTIN S-RECEPTOR-LIKE SERINE_THREONINE-PROTEIN KINASE SD2-5"/>
    <property type="match status" value="1"/>
</dbReference>
<dbReference type="CDD" id="cd14066">
    <property type="entry name" value="STKc_IRAK"/>
    <property type="match status" value="1"/>
</dbReference>
<evidence type="ECO:0000256" key="14">
    <source>
        <dbReference type="ARBA" id="ARBA00023180"/>
    </source>
</evidence>
<dbReference type="InterPro" id="IPR008271">
    <property type="entry name" value="Ser/Thr_kinase_AS"/>
</dbReference>
<keyword evidence="12" id="KW-1015">Disulfide bond</keyword>
<evidence type="ECO:0000256" key="2">
    <source>
        <dbReference type="ARBA" id="ARBA00022527"/>
    </source>
</evidence>
<dbReference type="InterPro" id="IPR011009">
    <property type="entry name" value="Kinase-like_dom_sf"/>
</dbReference>
<evidence type="ECO:0000256" key="8">
    <source>
        <dbReference type="ARBA" id="ARBA00022777"/>
    </source>
</evidence>
<dbReference type="Gene3D" id="3.30.200.20">
    <property type="entry name" value="Phosphorylase Kinase, domain 1"/>
    <property type="match status" value="1"/>
</dbReference>
<dbReference type="PROSITE" id="PS50011">
    <property type="entry name" value="PROTEIN_KINASE_DOM"/>
    <property type="match status" value="1"/>
</dbReference>
<keyword evidence="8 17" id="KW-0418">Kinase</keyword>
<dbReference type="PANTHER" id="PTHR47976">
    <property type="entry name" value="G-TYPE LECTIN S-RECEPTOR-LIKE SERINE/THREONINE-PROTEIN KINASE SD2-5"/>
    <property type="match status" value="1"/>
</dbReference>
<keyword evidence="3" id="KW-0245">EGF-like domain</keyword>
<dbReference type="Pfam" id="PF00069">
    <property type="entry name" value="Pkinase"/>
    <property type="match status" value="1"/>
</dbReference>
<dbReference type="CDD" id="cd00028">
    <property type="entry name" value="B_lectin"/>
    <property type="match status" value="1"/>
</dbReference>
<keyword evidence="2 17" id="KW-0723">Serine/threonine-protein kinase</keyword>
<dbReference type="Gene3D" id="2.90.10.10">
    <property type="entry name" value="Bulb-type lectin domain"/>
    <property type="match status" value="1"/>
</dbReference>
<reference evidence="25" key="1">
    <citation type="journal article" date="2023" name="Plant Biotechnol. J.">
        <title>Chromosome-level wild Hevea brasiliensis genome provides new tools for genomic-assisted breeding and valuable loci to elevate rubber yield.</title>
        <authorList>
            <person name="Cheng H."/>
            <person name="Song X."/>
            <person name="Hu Y."/>
            <person name="Wu T."/>
            <person name="Yang Q."/>
            <person name="An Z."/>
            <person name="Feng S."/>
            <person name="Deng Z."/>
            <person name="Wu W."/>
            <person name="Zeng X."/>
            <person name="Tu M."/>
            <person name="Wang X."/>
            <person name="Huang H."/>
        </authorList>
    </citation>
    <scope>NUCLEOTIDE SEQUENCE</scope>
    <source>
        <strain evidence="25">MT/VB/25A 57/8</strain>
    </source>
</reference>